<proteinExistence type="predicted"/>
<dbReference type="PANTHER" id="PTHR43208">
    <property type="entry name" value="ABC TRANSPORTER SUBSTRATE-BINDING PROTEIN"/>
    <property type="match status" value="1"/>
</dbReference>
<organism evidence="3 4">
    <name type="scientific">Bradyrhizobium algeriense</name>
    <dbReference type="NCBI Taxonomy" id="634784"/>
    <lineage>
        <taxon>Bacteria</taxon>
        <taxon>Pseudomonadati</taxon>
        <taxon>Pseudomonadota</taxon>
        <taxon>Alphaproteobacteria</taxon>
        <taxon>Hyphomicrobiales</taxon>
        <taxon>Nitrobacteraceae</taxon>
        <taxon>Bradyrhizobium</taxon>
    </lineage>
</organism>
<keyword evidence="4" id="KW-1185">Reference proteome</keyword>
<name>A0ABU8BCW2_9BRAD</name>
<protein>
    <submittedName>
        <fullName evidence="3">Basic membrane lipoprotein Med (Substrate-binding protein (PBP1-ABC) superfamily)</fullName>
    </submittedName>
</protein>
<dbReference type="PROSITE" id="PS51318">
    <property type="entry name" value="TAT"/>
    <property type="match status" value="1"/>
</dbReference>
<dbReference type="Gene3D" id="3.40.50.2300">
    <property type="match status" value="1"/>
</dbReference>
<dbReference type="Proteomes" id="UP001364224">
    <property type="component" value="Unassembled WGS sequence"/>
</dbReference>
<dbReference type="InterPro" id="IPR052910">
    <property type="entry name" value="ABC-Purine-Binding"/>
</dbReference>
<evidence type="ECO:0000256" key="1">
    <source>
        <dbReference type="SAM" id="MobiDB-lite"/>
    </source>
</evidence>
<feature type="chain" id="PRO_5046237666" evidence="2">
    <location>
        <begin position="32"/>
        <end position="84"/>
    </location>
</feature>
<sequence length="84" mass="8951">MDFGRISRRHLLQGGAALTLGSAFGAHSALAADTTIGFIYVGSRDDYGYNQAHAQGAAALKKMPRPQGGRGRESPGNRRGRKDH</sequence>
<gene>
    <name evidence="3" type="ORF">V1286_003913</name>
</gene>
<comment type="caution">
    <text evidence="3">The sequence shown here is derived from an EMBL/GenBank/DDBJ whole genome shotgun (WGS) entry which is preliminary data.</text>
</comment>
<evidence type="ECO:0000256" key="2">
    <source>
        <dbReference type="SAM" id="SignalP"/>
    </source>
</evidence>
<keyword evidence="3" id="KW-0449">Lipoprotein</keyword>
<reference evidence="3 4" key="1">
    <citation type="submission" date="2024-02" db="EMBL/GenBank/DDBJ databases">
        <title>Adaptive strategies in a cosmopolitan and abundant soil bacterium.</title>
        <authorList>
            <person name="Carini P."/>
        </authorList>
    </citation>
    <scope>NUCLEOTIDE SEQUENCE [LARGE SCALE GENOMIC DNA]</scope>
    <source>
        <strain evidence="3 4">AZCC 1608</strain>
    </source>
</reference>
<accession>A0ABU8BCW2</accession>
<feature type="signal peptide" evidence="2">
    <location>
        <begin position="1"/>
        <end position="31"/>
    </location>
</feature>
<keyword evidence="2" id="KW-0732">Signal</keyword>
<feature type="region of interest" description="Disordered" evidence="1">
    <location>
        <begin position="58"/>
        <end position="84"/>
    </location>
</feature>
<evidence type="ECO:0000313" key="4">
    <source>
        <dbReference type="Proteomes" id="UP001364224"/>
    </source>
</evidence>
<evidence type="ECO:0000313" key="3">
    <source>
        <dbReference type="EMBL" id="MEH2556384.1"/>
    </source>
</evidence>
<dbReference type="InterPro" id="IPR006311">
    <property type="entry name" value="TAT_signal"/>
</dbReference>
<dbReference type="PANTHER" id="PTHR43208:SF1">
    <property type="entry name" value="ABC TRANSPORTER SUBSTRATE-BINDING PROTEIN"/>
    <property type="match status" value="1"/>
</dbReference>
<dbReference type="EMBL" id="JAZHRV010000001">
    <property type="protein sequence ID" value="MEH2556384.1"/>
    <property type="molecule type" value="Genomic_DNA"/>
</dbReference>